<evidence type="ECO:0000313" key="2">
    <source>
        <dbReference type="Proteomes" id="UP000078396"/>
    </source>
</evidence>
<sequence>MTAPRVPLYDRLPEIYRIRDEEQDPPGQLHAFLAIVEPVFGAIHADIESQYEDLFVETAADWVVPYIGDLVGATHLAGDPWSTRADVAATIPLRRRKGTLGAIEHLVANLTRWGVHCVELRENLVWAQNLNHQRPDVGGLPPYGDVTLRGVKHPIPIRGGTVSTRDPGLLSLLGTPFDPFGHTPDVKPHADAAIRYNLPNLAIFLWRLEAYRVRISPPGTRTVQAVAAPAAGEAAFVVRTEVDPLDLPVRLFKVRRSTATRWLDSTQPALLTAADEAPGPILPARLTSGAPAGNPEAYVAVETYNAANPLAPLNILDVGLQLHLSETVFAGQTWTFRGANLCAWEDGLDRPLRDREVAVDPNIGRLLIGVASQPEADAVRDTLMLSYTYGAVGPVGAHPLSRPAAADTFAGEPVNRVSVAFATNPNGLQQALDNLHTRTRPLVIEIGDSMVHDLDLAAVAGTVNESGGPTLLLNRSVIIRASDDNRPIIRLRRPIRVRPARVIGANPAEQAEIDAVNARLTLRLEGLTLVRRPQFQTNQPLVARAAVNSLELDGCTLAPGGYRRRDGTRAGVRRSVQLASGHGFTQAADRAAFKETPAIRLRRTITGPVLVDGDYTLDVRDSIIDAGRGVGDLPGTVFAVSNATDPVNGWGAPMTVSGVTFFGRVRVEEIEGRGCIWVHALEVHNNQKGCIKFSYFSGVGDRLPQNHACVRGPDARLRFTDQWYRDPAYGQLAQTADFRIRERGPGDDQMGAFGLALMEAHKFRNLRIRFREFMPLGVRPLLITVT</sequence>
<organism evidence="1 2">
    <name type="scientific">Mycolicibacterium iranicum</name>
    <name type="common">Mycobacterium iranicum</name>
    <dbReference type="NCBI Taxonomy" id="912594"/>
    <lineage>
        <taxon>Bacteria</taxon>
        <taxon>Bacillati</taxon>
        <taxon>Actinomycetota</taxon>
        <taxon>Actinomycetes</taxon>
        <taxon>Mycobacteriales</taxon>
        <taxon>Mycobacteriaceae</taxon>
        <taxon>Mycolicibacterium</taxon>
    </lineage>
</organism>
<dbReference type="OrthoDB" id="626916at2"/>
<gene>
    <name evidence="1" type="ORF">A4X20_06220</name>
</gene>
<dbReference type="Proteomes" id="UP000078396">
    <property type="component" value="Unassembled WGS sequence"/>
</dbReference>
<protein>
    <recommendedName>
        <fullName evidence="3">Phage tail protein</fullName>
    </recommendedName>
</protein>
<name>A0A178LS30_MYCIR</name>
<evidence type="ECO:0008006" key="3">
    <source>
        <dbReference type="Google" id="ProtNLM"/>
    </source>
</evidence>
<dbReference type="EMBL" id="LWCS01000032">
    <property type="protein sequence ID" value="OAN36787.1"/>
    <property type="molecule type" value="Genomic_DNA"/>
</dbReference>
<proteinExistence type="predicted"/>
<reference evidence="1 2" key="1">
    <citation type="submission" date="2016-04" db="EMBL/GenBank/DDBJ databases">
        <title>Draft Genome Sequences of Staphylococcus capitis Strain H36, S. capitis Strain H65, S. cohnii Strain H62, S. hominis Strain H69, Mycobacterium iranicum Strain H39, Plantibacter sp. Strain H53, Pseudomonas oryzihabitans Strain H72, and Microbacterium sp. Strain H83, isolated from residential settings.</title>
        <authorList>
            <person name="Lymperopoulou D."/>
            <person name="Adams R.I."/>
            <person name="Lindow S."/>
            <person name="Coil D.A."/>
            <person name="Jospin G."/>
            <person name="Eisen J.A."/>
        </authorList>
    </citation>
    <scope>NUCLEOTIDE SEQUENCE [LARGE SCALE GENOMIC DNA]</scope>
    <source>
        <strain evidence="1 2">H39</strain>
    </source>
</reference>
<evidence type="ECO:0000313" key="1">
    <source>
        <dbReference type="EMBL" id="OAN36787.1"/>
    </source>
</evidence>
<dbReference type="AlphaFoldDB" id="A0A178LS30"/>
<comment type="caution">
    <text evidence="1">The sequence shown here is derived from an EMBL/GenBank/DDBJ whole genome shotgun (WGS) entry which is preliminary data.</text>
</comment>
<dbReference type="RefSeq" id="WP_064282992.1">
    <property type="nucleotide sequence ID" value="NZ_LWCS01000032.1"/>
</dbReference>
<accession>A0A178LS30</accession>